<organism evidence="1 2">
    <name type="scientific">Haemophilus haemolyticus</name>
    <dbReference type="NCBI Taxonomy" id="726"/>
    <lineage>
        <taxon>Bacteria</taxon>
        <taxon>Pseudomonadati</taxon>
        <taxon>Pseudomonadota</taxon>
        <taxon>Gammaproteobacteria</taxon>
        <taxon>Pasteurellales</taxon>
        <taxon>Pasteurellaceae</taxon>
        <taxon>Haemophilus</taxon>
    </lineage>
</organism>
<evidence type="ECO:0000313" key="1">
    <source>
        <dbReference type="EMBL" id="TPH22751.1"/>
    </source>
</evidence>
<name>A0A502LKR3_HAEHA</name>
<protein>
    <submittedName>
        <fullName evidence="1">Uncharacterized protein</fullName>
    </submittedName>
</protein>
<dbReference type="RefSeq" id="WP_140536317.1">
    <property type="nucleotide sequence ID" value="NZ_SDPB01000017.1"/>
</dbReference>
<comment type="caution">
    <text evidence="1">The sequence shown here is derived from an EMBL/GenBank/DDBJ whole genome shotgun (WGS) entry which is preliminary data.</text>
</comment>
<dbReference type="EMBL" id="SDPB01000017">
    <property type="protein sequence ID" value="TPH22751.1"/>
    <property type="molecule type" value="Genomic_DNA"/>
</dbReference>
<accession>A0A502LKR3</accession>
<proteinExistence type="predicted"/>
<evidence type="ECO:0000313" key="2">
    <source>
        <dbReference type="Proteomes" id="UP000316888"/>
    </source>
</evidence>
<sequence length="91" mass="10285">MQKDVLIELVANAQATLTLRIDPQAPFSDDELRLGEIHNFIYDSSPDDIDFNSLSEEIMSINSKYEDIPIQNSIWGLTLSGTKTHVKGFWS</sequence>
<dbReference type="Proteomes" id="UP000316888">
    <property type="component" value="Unassembled WGS sequence"/>
</dbReference>
<dbReference type="AlphaFoldDB" id="A0A502LKR3"/>
<reference evidence="1 2" key="1">
    <citation type="submission" date="2019-01" db="EMBL/GenBank/DDBJ databases">
        <title>Comparative genomic analysis identifies haemin-independent Haemophilus haemolyticus: a formal re-classification of Haemophilus intermedius.</title>
        <authorList>
            <person name="Harris T.M."/>
            <person name="Price E.P."/>
            <person name="Sarovich D.S."/>
            <person name="Norskov-Lauritsen N."/>
            <person name="Beissbarth J."/>
            <person name="Chang A.B."/>
            <person name="Smith-Vaughan H.C."/>
        </authorList>
    </citation>
    <scope>NUCLEOTIDE SEQUENCE [LARGE SCALE GENOMIC DNA]</scope>
    <source>
        <strain evidence="1 2">60824 B Hi-4</strain>
    </source>
</reference>
<gene>
    <name evidence="1" type="ORF">EUX48_05365</name>
</gene>